<keyword evidence="3" id="KW-0902">Two-component regulatory system</keyword>
<dbReference type="PANTHER" id="PTHR24421">
    <property type="entry name" value="NITRATE/NITRITE SENSOR PROTEIN NARX-RELATED"/>
    <property type="match status" value="1"/>
</dbReference>
<dbReference type="Pfam" id="PF07730">
    <property type="entry name" value="HisKA_3"/>
    <property type="match status" value="1"/>
</dbReference>
<dbReference type="AlphaFoldDB" id="A0AAU7D9A8"/>
<evidence type="ECO:0000313" key="7">
    <source>
        <dbReference type="EMBL" id="XBH13803.1"/>
    </source>
</evidence>
<dbReference type="KEGG" id="epl:P4G45_01195"/>
<keyword evidence="4" id="KW-0472">Membrane</keyword>
<evidence type="ECO:0000313" key="6">
    <source>
        <dbReference type="EMBL" id="XBH10366.1"/>
    </source>
</evidence>
<dbReference type="InterPro" id="IPR010496">
    <property type="entry name" value="AL/BT2_dom"/>
</dbReference>
<dbReference type="GO" id="GO:0000155">
    <property type="term" value="F:phosphorelay sensor kinase activity"/>
    <property type="evidence" value="ECO:0007669"/>
    <property type="project" value="InterPro"/>
</dbReference>
<dbReference type="Gene3D" id="2.60.120.560">
    <property type="entry name" value="Exo-inulinase, domain 1"/>
    <property type="match status" value="1"/>
</dbReference>
<proteinExistence type="predicted"/>
<feature type="transmembrane region" description="Helical" evidence="4">
    <location>
        <begin position="462"/>
        <end position="486"/>
    </location>
</feature>
<dbReference type="GO" id="GO:0016787">
    <property type="term" value="F:hydrolase activity"/>
    <property type="evidence" value="ECO:0007669"/>
    <property type="project" value="InterPro"/>
</dbReference>
<accession>A0AAU7D9A8</accession>
<dbReference type="SMART" id="SM00387">
    <property type="entry name" value="HATPase_c"/>
    <property type="match status" value="1"/>
</dbReference>
<dbReference type="InterPro" id="IPR003594">
    <property type="entry name" value="HATPase_dom"/>
</dbReference>
<dbReference type="RefSeq" id="WP_348267873.1">
    <property type="nucleotide sequence ID" value="NZ_CP121194.1"/>
</dbReference>
<evidence type="ECO:0000256" key="3">
    <source>
        <dbReference type="ARBA" id="ARBA00023012"/>
    </source>
</evidence>
<sequence>MSRPLQNRRWVGSAALVCALLALAGFGLRAYLRSPSRGLPYHDSFAQSRADEWKAFGGTWEIVKGSMRNDSDERGAKLLTGSHYWRNYLIEADVMLLSGGGDAGLIIRSSDEEQGVDAYTGYYAGLRSLDNALVLGRAGHGWMEATVKLAPGHGQVKALQWYHLKLLAYGCQIVASAVISPDTQPTFAKVTDTHCIPSGRAGLRSYVSGGIWRNVVIRAASQKDILAITGPAKITGSASEQGSPGEESGILGFSAPAPRGDAYTFHSSSNTQSISSLRLASFAGLNTATIRGSVILTAPLLFVQDSTGGVSVPEPISPSLKVGDQVEVTGQIRTTDFTSSLEHATVHALWEGTPMPAVTVSASQAATGAFNATFIEVEGRLRKKAYGPGNTLLFDFDAGSQSFRAILNRGRGDYLFAKLKPNSLLRLRGVCVVDPAFTHNLTPFVLLLRSPEDVDVLAEPPWFSAGHLITLAFGILVLALFTNYFYTRVEHWRLRAVLEERERLAHEMHDTLAQSFAGIGFQLEAIRSGIPEELPTAHQQLNLATDLVRHSHEEARRSIATLRPESLESGDLLSALEVCARRMVEGGSVQVLASSSGDIRNLPLRITDTLYRIGQEAIANAVRHAHPVTIKISLHYEKNIVTMLIADDGLGFAQSGSLSGFGVRGMRKRAASISAKFEIVSAPEEGTQVRVDAMLPPRITFLSWPQFLWKYLKTYQANSKYDKHDKSAR</sequence>
<gene>
    <name evidence="6" type="ORF">P4G45_01195</name>
    <name evidence="7" type="ORF">P8936_01205</name>
</gene>
<dbReference type="Gene3D" id="1.20.5.1930">
    <property type="match status" value="1"/>
</dbReference>
<dbReference type="EMBL" id="CP121194">
    <property type="protein sequence ID" value="XBH10366.1"/>
    <property type="molecule type" value="Genomic_DNA"/>
</dbReference>
<dbReference type="Pfam" id="PF06439">
    <property type="entry name" value="3keto-disac_hyd"/>
    <property type="match status" value="1"/>
</dbReference>
<accession>A0AAU7D0D2</accession>
<evidence type="ECO:0000259" key="5">
    <source>
        <dbReference type="SMART" id="SM00387"/>
    </source>
</evidence>
<dbReference type="GO" id="GO:0046983">
    <property type="term" value="F:protein dimerization activity"/>
    <property type="evidence" value="ECO:0007669"/>
    <property type="project" value="InterPro"/>
</dbReference>
<protein>
    <submittedName>
        <fullName evidence="7">Sensor histidine kinase</fullName>
    </submittedName>
</protein>
<evidence type="ECO:0000256" key="4">
    <source>
        <dbReference type="SAM" id="Phobius"/>
    </source>
</evidence>
<dbReference type="InterPro" id="IPR011712">
    <property type="entry name" value="Sig_transdc_His_kin_sub3_dim/P"/>
</dbReference>
<dbReference type="GO" id="GO:0016020">
    <property type="term" value="C:membrane"/>
    <property type="evidence" value="ECO:0007669"/>
    <property type="project" value="InterPro"/>
</dbReference>
<reference evidence="7" key="1">
    <citation type="submission" date="2023-03" db="EMBL/GenBank/DDBJ databases">
        <title>Edaphobacter sp.</title>
        <authorList>
            <person name="Huber K.J."/>
            <person name="Papendorf J."/>
            <person name="Pilke C."/>
            <person name="Bunk B."/>
            <person name="Sproeer C."/>
            <person name="Pester M."/>
        </authorList>
    </citation>
    <scope>NUCLEOTIDE SEQUENCE</scope>
    <source>
        <strain evidence="6">DSM 109919</strain>
        <strain evidence="7">DSM 109920</strain>
    </source>
</reference>
<dbReference type="EMBL" id="CP121195">
    <property type="protein sequence ID" value="XBH13803.1"/>
    <property type="molecule type" value="Genomic_DNA"/>
</dbReference>
<dbReference type="Gene3D" id="3.30.565.10">
    <property type="entry name" value="Histidine kinase-like ATPase, C-terminal domain"/>
    <property type="match status" value="1"/>
</dbReference>
<feature type="domain" description="Histidine kinase/HSP90-like ATPase" evidence="5">
    <location>
        <begin position="605"/>
        <end position="697"/>
    </location>
</feature>
<dbReference type="SUPFAM" id="SSF55874">
    <property type="entry name" value="ATPase domain of HSP90 chaperone/DNA topoisomerase II/histidine kinase"/>
    <property type="match status" value="1"/>
</dbReference>
<evidence type="ECO:0000256" key="2">
    <source>
        <dbReference type="ARBA" id="ARBA00022777"/>
    </source>
</evidence>
<dbReference type="CDD" id="cd16917">
    <property type="entry name" value="HATPase_UhpB-NarQ-NarX-like"/>
    <property type="match status" value="1"/>
</dbReference>
<keyword evidence="1" id="KW-0808">Transferase</keyword>
<evidence type="ECO:0000256" key="1">
    <source>
        <dbReference type="ARBA" id="ARBA00022679"/>
    </source>
</evidence>
<organism evidence="7">
    <name type="scientific">Edaphobacter paludis</name>
    <dbReference type="NCBI Taxonomy" id="3035702"/>
    <lineage>
        <taxon>Bacteria</taxon>
        <taxon>Pseudomonadati</taxon>
        <taxon>Acidobacteriota</taxon>
        <taxon>Terriglobia</taxon>
        <taxon>Terriglobales</taxon>
        <taxon>Acidobacteriaceae</taxon>
        <taxon>Edaphobacter</taxon>
    </lineage>
</organism>
<dbReference type="PANTHER" id="PTHR24421:SF62">
    <property type="entry name" value="SENSORY TRANSDUCTION HISTIDINE KINASE"/>
    <property type="match status" value="1"/>
</dbReference>
<name>A0AAU7D9A8_9BACT</name>
<dbReference type="InterPro" id="IPR036890">
    <property type="entry name" value="HATPase_C_sf"/>
</dbReference>
<keyword evidence="2 7" id="KW-0418">Kinase</keyword>
<dbReference type="InterPro" id="IPR050482">
    <property type="entry name" value="Sensor_HK_TwoCompSys"/>
</dbReference>
<keyword evidence="4" id="KW-0812">Transmembrane</keyword>
<keyword evidence="4" id="KW-1133">Transmembrane helix</keyword>
<dbReference type="Pfam" id="PF02518">
    <property type="entry name" value="HATPase_c"/>
    <property type="match status" value="1"/>
</dbReference>